<keyword evidence="6" id="KW-1185">Reference proteome</keyword>
<accession>A0A401GMV3</accession>
<dbReference type="GO" id="GO:0005739">
    <property type="term" value="C:mitochondrion"/>
    <property type="evidence" value="ECO:0007669"/>
    <property type="project" value="TreeGrafter"/>
</dbReference>
<dbReference type="FunCoup" id="A0A401GMV3">
    <property type="interactions" value="369"/>
</dbReference>
<evidence type="ECO:0000313" key="5">
    <source>
        <dbReference type="EMBL" id="GBE83545.1"/>
    </source>
</evidence>
<dbReference type="GeneID" id="38780462"/>
<dbReference type="OrthoDB" id="347018at2759"/>
<evidence type="ECO:0000259" key="3">
    <source>
        <dbReference type="PROSITE" id="PS51710"/>
    </source>
</evidence>
<dbReference type="CDD" id="cd01898">
    <property type="entry name" value="Obg"/>
    <property type="match status" value="1"/>
</dbReference>
<feature type="domain" description="OBG-type G" evidence="3">
    <location>
        <begin position="315"/>
        <end position="571"/>
    </location>
</feature>
<reference evidence="5 6" key="1">
    <citation type="journal article" date="2018" name="Sci. Rep.">
        <title>Genome sequence of the cauliflower mushroom Sparassis crispa (Hanabiratake) and its association with beneficial usage.</title>
        <authorList>
            <person name="Kiyama R."/>
            <person name="Furutani Y."/>
            <person name="Kawaguchi K."/>
            <person name="Nakanishi T."/>
        </authorList>
    </citation>
    <scope>NUCLEOTIDE SEQUENCE [LARGE SCALE GENOMIC DNA]</scope>
</reference>
<gene>
    <name evidence="5" type="ORF">SCP_0505990</name>
</gene>
<comment type="caution">
    <text evidence="5">The sequence shown here is derived from an EMBL/GenBank/DDBJ whole genome shotgun (WGS) entry which is preliminary data.</text>
</comment>
<dbReference type="Gene3D" id="2.70.210.12">
    <property type="entry name" value="GTP1/OBG domain"/>
    <property type="match status" value="1"/>
</dbReference>
<dbReference type="InParanoid" id="A0A401GMV3"/>
<dbReference type="InterPro" id="IPR006073">
    <property type="entry name" value="GTP-bd"/>
</dbReference>
<dbReference type="Proteomes" id="UP000287166">
    <property type="component" value="Unassembled WGS sequence"/>
</dbReference>
<dbReference type="PANTHER" id="PTHR11702">
    <property type="entry name" value="DEVELOPMENTALLY REGULATED GTP-BINDING PROTEIN-RELATED"/>
    <property type="match status" value="1"/>
</dbReference>
<dbReference type="RefSeq" id="XP_027614458.1">
    <property type="nucleotide sequence ID" value="XM_027758657.1"/>
</dbReference>
<dbReference type="Gene3D" id="3.40.50.300">
    <property type="entry name" value="P-loop containing nucleotide triphosphate hydrolases"/>
    <property type="match status" value="1"/>
</dbReference>
<dbReference type="InterPro" id="IPR006169">
    <property type="entry name" value="GTP1_OBG_dom"/>
</dbReference>
<protein>
    <submittedName>
        <fullName evidence="5">Uncharacterized GTP-binding protein, mitochondrial</fullName>
    </submittedName>
</protein>
<dbReference type="STRING" id="139825.A0A401GMV3"/>
<evidence type="ECO:0000313" key="6">
    <source>
        <dbReference type="Proteomes" id="UP000287166"/>
    </source>
</evidence>
<dbReference type="PROSITE" id="PS51710">
    <property type="entry name" value="G_OBG"/>
    <property type="match status" value="1"/>
</dbReference>
<dbReference type="GO" id="GO:0005525">
    <property type="term" value="F:GTP binding"/>
    <property type="evidence" value="ECO:0007669"/>
    <property type="project" value="UniProtKB-KW"/>
</dbReference>
<dbReference type="SUPFAM" id="SSF82051">
    <property type="entry name" value="Obg GTP-binding protein N-terminal domain"/>
    <property type="match status" value="1"/>
</dbReference>
<dbReference type="GO" id="GO:0042254">
    <property type="term" value="P:ribosome biogenesis"/>
    <property type="evidence" value="ECO:0007669"/>
    <property type="project" value="UniProtKB-UniRule"/>
</dbReference>
<dbReference type="Pfam" id="PF01018">
    <property type="entry name" value="GTP1_OBG"/>
    <property type="match status" value="2"/>
</dbReference>
<keyword evidence="2" id="KW-0342">GTP-binding</keyword>
<dbReference type="Pfam" id="PF01926">
    <property type="entry name" value="MMR_HSR1"/>
    <property type="match status" value="1"/>
</dbReference>
<dbReference type="SUPFAM" id="SSF52540">
    <property type="entry name" value="P-loop containing nucleoside triphosphate hydrolases"/>
    <property type="match status" value="1"/>
</dbReference>
<proteinExistence type="predicted"/>
<dbReference type="GO" id="GO:0003924">
    <property type="term" value="F:GTPase activity"/>
    <property type="evidence" value="ECO:0007669"/>
    <property type="project" value="InterPro"/>
</dbReference>
<name>A0A401GMV3_9APHY</name>
<sequence>MRLVDLLRPHVKPWHAPLTLRASTWQISRVHSASLERKEDEPTKEQLEEALKRKRRTEWKRRQGGQSFLDHTIIHVRGGKGGDGCVAFHREKFVPYGPPSGGNGGRGADVYIVPTPHLTTLSSVPTRIYGQNGGTGQGTWQSGRNSPPLIIKVPLGTVVKELPGDDPRRSKDEYEAEAEALEGLEFEERKKKLRERRWVHYPDYEEVNVERDSFKDAERVLYKEERERRFMRRRRALQPIHLDLDKPEETVEAADPNAPLGTRRHEPMGHLIASGGSGGLGNPHFLTAVNRSPKFATRGYEGERVSLFLELKLLADVGLVGMPNAGKSTLLRALSGGRARPEIAGYAFTTLNPFVAVVRVLDDGSFEGSVEGAVYDETFIEEQREKEMMENGALADAPTRNQRPPVSDSVWDDPEDLLEAFRFTVADNPGLIAEASANVGLGHSFLRSIERSHALVYVVDLSSPAPWDDLRVLRDEIEKYKPGMSPKARMVLANKADLLGGSKGPEDTEAVHEARAKLKRLEDFVALEMAIQNQDASGNIYGERTLDVVPISAKYNQNLQKVVNLMRGYVEEARRGAESPVPSQIDRDVQAIRASL</sequence>
<evidence type="ECO:0000256" key="1">
    <source>
        <dbReference type="ARBA" id="ARBA00022741"/>
    </source>
</evidence>
<dbReference type="AlphaFoldDB" id="A0A401GMV3"/>
<dbReference type="InterPro" id="IPR027417">
    <property type="entry name" value="P-loop_NTPase"/>
</dbReference>
<dbReference type="InterPro" id="IPR031167">
    <property type="entry name" value="G_OBG"/>
</dbReference>
<feature type="domain" description="Obg" evidence="4">
    <location>
        <begin position="66"/>
        <end position="314"/>
    </location>
</feature>
<dbReference type="PANTHER" id="PTHR11702:SF31">
    <property type="entry name" value="MITOCHONDRIAL RIBOSOME-ASSOCIATED GTPASE 2"/>
    <property type="match status" value="1"/>
</dbReference>
<dbReference type="EMBL" id="BFAD01000005">
    <property type="protein sequence ID" value="GBE83545.1"/>
    <property type="molecule type" value="Genomic_DNA"/>
</dbReference>
<dbReference type="InterPro" id="IPR045086">
    <property type="entry name" value="OBG_GTPase"/>
</dbReference>
<dbReference type="PROSITE" id="PS51883">
    <property type="entry name" value="OBG"/>
    <property type="match status" value="1"/>
</dbReference>
<evidence type="ECO:0000256" key="2">
    <source>
        <dbReference type="ARBA" id="ARBA00023134"/>
    </source>
</evidence>
<keyword evidence="1" id="KW-0547">Nucleotide-binding</keyword>
<evidence type="ECO:0000259" key="4">
    <source>
        <dbReference type="PROSITE" id="PS51883"/>
    </source>
</evidence>
<dbReference type="InterPro" id="IPR036726">
    <property type="entry name" value="GTP1_OBG_dom_sf"/>
</dbReference>
<organism evidence="5 6">
    <name type="scientific">Sparassis crispa</name>
    <dbReference type="NCBI Taxonomy" id="139825"/>
    <lineage>
        <taxon>Eukaryota</taxon>
        <taxon>Fungi</taxon>
        <taxon>Dikarya</taxon>
        <taxon>Basidiomycota</taxon>
        <taxon>Agaricomycotina</taxon>
        <taxon>Agaricomycetes</taxon>
        <taxon>Polyporales</taxon>
        <taxon>Sparassidaceae</taxon>
        <taxon>Sparassis</taxon>
    </lineage>
</organism>